<feature type="transmembrane region" description="Helical" evidence="6">
    <location>
        <begin position="327"/>
        <end position="346"/>
    </location>
</feature>
<dbReference type="PANTHER" id="PTHR32196:SF15">
    <property type="entry name" value="SUGAR ABC TRANSPORTER PERMEASE PROTEIN"/>
    <property type="match status" value="1"/>
</dbReference>
<accession>A0A3P3XIV7</accession>
<evidence type="ECO:0000313" key="7">
    <source>
        <dbReference type="EMBL" id="SLM12928.1"/>
    </source>
</evidence>
<keyword evidence="4 6" id="KW-1133">Transmembrane helix</keyword>
<feature type="transmembrane region" description="Helical" evidence="6">
    <location>
        <begin position="274"/>
        <end position="290"/>
    </location>
</feature>
<evidence type="ECO:0000256" key="4">
    <source>
        <dbReference type="ARBA" id="ARBA00022989"/>
    </source>
</evidence>
<dbReference type="InterPro" id="IPR001851">
    <property type="entry name" value="ABC_transp_permease"/>
</dbReference>
<feature type="transmembrane region" description="Helical" evidence="6">
    <location>
        <begin position="129"/>
        <end position="151"/>
    </location>
</feature>
<reference evidence="7" key="1">
    <citation type="submission" date="2017-02" db="EMBL/GenBank/DDBJ databases">
        <authorList>
            <person name="Regsiter A."/>
            <person name="William W."/>
        </authorList>
    </citation>
    <scope>NUCLEOTIDE SEQUENCE</scope>
    <source>
        <strain evidence="7">Bib</strain>
    </source>
</reference>
<gene>
    <name evidence="7" type="ORF">SPIROBIBN47_270012</name>
</gene>
<feature type="transmembrane region" description="Helical" evidence="6">
    <location>
        <begin position="297"/>
        <end position="315"/>
    </location>
</feature>
<organism evidence="7">
    <name type="scientific">uncultured spirochete</name>
    <dbReference type="NCBI Taxonomy" id="156406"/>
    <lineage>
        <taxon>Bacteria</taxon>
        <taxon>Pseudomonadati</taxon>
        <taxon>Spirochaetota</taxon>
        <taxon>Spirochaetia</taxon>
        <taxon>Spirochaetales</taxon>
        <taxon>environmental samples</taxon>
    </lineage>
</organism>
<keyword evidence="5 6" id="KW-0472">Membrane</keyword>
<dbReference type="Pfam" id="PF02653">
    <property type="entry name" value="BPD_transp_2"/>
    <property type="match status" value="1"/>
</dbReference>
<feature type="transmembrane region" description="Helical" evidence="6">
    <location>
        <begin position="14"/>
        <end position="39"/>
    </location>
</feature>
<keyword evidence="2" id="KW-1003">Cell membrane</keyword>
<feature type="transmembrane region" description="Helical" evidence="6">
    <location>
        <begin position="51"/>
        <end position="75"/>
    </location>
</feature>
<dbReference type="EMBL" id="FWDM01000020">
    <property type="protein sequence ID" value="SLM12928.1"/>
    <property type="molecule type" value="Genomic_DNA"/>
</dbReference>
<evidence type="ECO:0000256" key="1">
    <source>
        <dbReference type="ARBA" id="ARBA00004651"/>
    </source>
</evidence>
<evidence type="ECO:0000256" key="6">
    <source>
        <dbReference type="SAM" id="Phobius"/>
    </source>
</evidence>
<name>A0A3P3XIV7_9SPIR</name>
<evidence type="ECO:0000256" key="3">
    <source>
        <dbReference type="ARBA" id="ARBA00022692"/>
    </source>
</evidence>
<evidence type="ECO:0000256" key="2">
    <source>
        <dbReference type="ARBA" id="ARBA00022475"/>
    </source>
</evidence>
<keyword evidence="3 6" id="KW-0812">Transmembrane</keyword>
<dbReference type="AlphaFoldDB" id="A0A3P3XIV7"/>
<feature type="transmembrane region" description="Helical" evidence="6">
    <location>
        <begin position="95"/>
        <end position="117"/>
    </location>
</feature>
<evidence type="ECO:0000256" key="5">
    <source>
        <dbReference type="ARBA" id="ARBA00023136"/>
    </source>
</evidence>
<dbReference type="PANTHER" id="PTHR32196">
    <property type="entry name" value="ABC TRANSPORTER PERMEASE PROTEIN YPHD-RELATED-RELATED"/>
    <property type="match status" value="1"/>
</dbReference>
<feature type="transmembrane region" description="Helical" evidence="6">
    <location>
        <begin position="190"/>
        <end position="210"/>
    </location>
</feature>
<feature type="transmembrane region" description="Helical" evidence="6">
    <location>
        <begin position="241"/>
        <end position="262"/>
    </location>
</feature>
<comment type="subcellular location">
    <subcellularLocation>
        <location evidence="1">Cell membrane</location>
        <topology evidence="1">Multi-pass membrane protein</topology>
    </subcellularLocation>
</comment>
<proteinExistence type="predicted"/>
<protein>
    <submittedName>
        <fullName evidence="7">ABC-type transporter, integral membrane subunit</fullName>
    </submittedName>
</protein>
<sequence>MSAQKKFVKFFSQYAVVIIFVMITVAAIPPSGLSIKYILQEIITRLGRNSFLVLALLLPIYAGMGLNFGMTLGAMAGQVGLIFAVNFGISNWHGLLFALLVGLPISVFLGWICGLVMNRAKGREMVTGYILAFFINGIYQFFVMYMLGSVIPMGNRAIVLSRGYGIRNTLNLESVRQSLDNILVLRVGGYAVPVVTFIIIALLCIFIVWFKKTKLGQDMRAVGQDMVVAEAAGIPVEKTRIIAIIISTVLACAGQIIFLQNMGNLATYNAHDQTGFFAVAAILVGGASVTHASIANVFIGVTLLHSMFVVSPLAGQKLFGSAMIGEYFRQFIGYGVIALSLVLYAWRTRKAAADARLGLRGGTNGSTKVSAVKNGANGAAGNGGQA</sequence>
<dbReference type="GO" id="GO:0005886">
    <property type="term" value="C:plasma membrane"/>
    <property type="evidence" value="ECO:0007669"/>
    <property type="project" value="UniProtKB-SubCell"/>
</dbReference>
<dbReference type="GO" id="GO:0022857">
    <property type="term" value="F:transmembrane transporter activity"/>
    <property type="evidence" value="ECO:0007669"/>
    <property type="project" value="InterPro"/>
</dbReference>